<dbReference type="AlphaFoldDB" id="D3DFA6"/>
<comment type="function">
    <text evidence="5">Endoribonuclease that initiates mRNA decay.</text>
</comment>
<feature type="coiled-coil region" evidence="7">
    <location>
        <begin position="41"/>
        <end position="190"/>
    </location>
</feature>
<dbReference type="InterPro" id="IPR017705">
    <property type="entry name" value="Ribonuclease_Y"/>
</dbReference>
<keyword evidence="7" id="KW-0175">Coiled coil</keyword>
<evidence type="ECO:0000256" key="4">
    <source>
        <dbReference type="ARBA" id="ARBA00022884"/>
    </source>
</evidence>
<dbReference type="InterPro" id="IPR006674">
    <property type="entry name" value="HD_domain"/>
</dbReference>
<dbReference type="EMBL" id="AP011112">
    <property type="protein sequence ID" value="BAI68508.1"/>
    <property type="molecule type" value="Genomic_DNA"/>
</dbReference>
<dbReference type="InterPro" id="IPR036612">
    <property type="entry name" value="KH_dom_type_1_sf"/>
</dbReference>
<evidence type="ECO:0000256" key="7">
    <source>
        <dbReference type="SAM" id="Coils"/>
    </source>
</evidence>
<dbReference type="OrthoDB" id="9803205at2"/>
<dbReference type="SMART" id="SM00322">
    <property type="entry name" value="KH"/>
    <property type="match status" value="1"/>
</dbReference>
<dbReference type="GO" id="GO:0006402">
    <property type="term" value="P:mRNA catabolic process"/>
    <property type="evidence" value="ECO:0007669"/>
    <property type="project" value="UniProtKB-UniRule"/>
</dbReference>
<proteinExistence type="inferred from homology"/>
<dbReference type="PATRIC" id="fig|608538.5.peg.43"/>
<dbReference type="CDD" id="cd00077">
    <property type="entry name" value="HDc"/>
    <property type="match status" value="1"/>
</dbReference>
<reference evidence="9 10" key="1">
    <citation type="journal article" date="2010" name="J. Bacteriol.">
        <title>Complete genome sequence of the thermophilic, obligately chemolithoautotrophic hydrogen-oxidizing bacterium Hydrogenobacter thermophilus TK-6.</title>
        <authorList>
            <person name="Arai H."/>
            <person name="Kanbe H."/>
            <person name="Ishii M."/>
            <person name="Igarashi Y."/>
        </authorList>
    </citation>
    <scope>NUCLEOTIDE SEQUENCE [LARGE SCALE GENOMIC DNA]</scope>
    <source>
        <strain evidence="10">DSM 6534 / IAM 12695 / TK-6 [Tokyo]</strain>
    </source>
</reference>
<dbReference type="Pfam" id="PF00013">
    <property type="entry name" value="KH_1"/>
    <property type="match status" value="1"/>
</dbReference>
<evidence type="ECO:0000256" key="5">
    <source>
        <dbReference type="HAMAP-Rule" id="MF_00335"/>
    </source>
</evidence>
<keyword evidence="5" id="KW-0472">Membrane</keyword>
<keyword evidence="3 5" id="KW-0378">Hydrolase</keyword>
<dbReference type="NCBIfam" id="TIGR03319">
    <property type="entry name" value="RNase_Y"/>
    <property type="match status" value="1"/>
</dbReference>
<protein>
    <recommendedName>
        <fullName evidence="5 6">Ribonuclease Y</fullName>
        <shortName evidence="5">RNase Y</shortName>
        <ecNumber evidence="5 6">3.1.-.-</ecNumber>
    </recommendedName>
</protein>
<dbReference type="InterPro" id="IPR006675">
    <property type="entry name" value="HDIG_dom"/>
</dbReference>
<dbReference type="Pfam" id="PF12072">
    <property type="entry name" value="RNase_Y_N"/>
    <property type="match status" value="1"/>
</dbReference>
<keyword evidence="5" id="KW-0812">Transmembrane</keyword>
<dbReference type="GO" id="GO:0003723">
    <property type="term" value="F:RNA binding"/>
    <property type="evidence" value="ECO:0007669"/>
    <property type="project" value="UniProtKB-UniRule"/>
</dbReference>
<dbReference type="HAMAP" id="MF_00335">
    <property type="entry name" value="RNase_Y"/>
    <property type="match status" value="1"/>
</dbReference>
<dbReference type="STRING" id="608538.HTH_0041"/>
<keyword evidence="2 5" id="KW-0255">Endonuclease</keyword>
<dbReference type="PANTHER" id="PTHR12826">
    <property type="entry name" value="RIBONUCLEASE Y"/>
    <property type="match status" value="1"/>
</dbReference>
<gene>
    <name evidence="5" type="primary">rny</name>
    <name evidence="9" type="ordered locus">HTH_0041</name>
</gene>
<dbReference type="eggNOG" id="COG1418">
    <property type="taxonomic scope" value="Bacteria"/>
</dbReference>
<evidence type="ECO:0000313" key="9">
    <source>
        <dbReference type="EMBL" id="BAI68508.1"/>
    </source>
</evidence>
<dbReference type="PROSITE" id="PS51831">
    <property type="entry name" value="HD"/>
    <property type="match status" value="1"/>
</dbReference>
<dbReference type="GO" id="GO:0016787">
    <property type="term" value="F:hydrolase activity"/>
    <property type="evidence" value="ECO:0007669"/>
    <property type="project" value="UniProtKB-KW"/>
</dbReference>
<name>D3DFA6_HYDTT</name>
<dbReference type="Proteomes" id="UP000002574">
    <property type="component" value="Chromosome"/>
</dbReference>
<dbReference type="RefSeq" id="WP_012962691.1">
    <property type="nucleotide sequence ID" value="NC_013799.1"/>
</dbReference>
<keyword evidence="4 5" id="KW-0694">RNA-binding</keyword>
<evidence type="ECO:0000256" key="2">
    <source>
        <dbReference type="ARBA" id="ARBA00022759"/>
    </source>
</evidence>
<evidence type="ECO:0000256" key="3">
    <source>
        <dbReference type="ARBA" id="ARBA00022801"/>
    </source>
</evidence>
<dbReference type="GO" id="GO:0004521">
    <property type="term" value="F:RNA endonuclease activity"/>
    <property type="evidence" value="ECO:0007669"/>
    <property type="project" value="UniProtKB-UniRule"/>
</dbReference>
<dbReference type="PROSITE" id="PS50084">
    <property type="entry name" value="KH_TYPE_1"/>
    <property type="match status" value="1"/>
</dbReference>
<evidence type="ECO:0000256" key="1">
    <source>
        <dbReference type="ARBA" id="ARBA00022722"/>
    </source>
</evidence>
<accession>D3DFA6</accession>
<dbReference type="InterPro" id="IPR003607">
    <property type="entry name" value="HD/PDEase_dom"/>
</dbReference>
<evidence type="ECO:0000256" key="6">
    <source>
        <dbReference type="NCBIfam" id="TIGR03319"/>
    </source>
</evidence>
<comment type="subcellular location">
    <subcellularLocation>
        <location evidence="5">Cell membrane</location>
        <topology evidence="5">Single-pass membrane protein</topology>
    </subcellularLocation>
</comment>
<dbReference type="eggNOG" id="COG1196">
    <property type="taxonomic scope" value="Bacteria"/>
</dbReference>
<dbReference type="NCBIfam" id="TIGR00277">
    <property type="entry name" value="HDIG"/>
    <property type="match status" value="1"/>
</dbReference>
<dbReference type="SMART" id="SM00471">
    <property type="entry name" value="HDc"/>
    <property type="match status" value="1"/>
</dbReference>
<keyword evidence="5" id="KW-1003">Cell membrane</keyword>
<dbReference type="PANTHER" id="PTHR12826:SF15">
    <property type="entry name" value="RIBONUCLEASE Y"/>
    <property type="match status" value="1"/>
</dbReference>
<evidence type="ECO:0000259" key="8">
    <source>
        <dbReference type="PROSITE" id="PS51831"/>
    </source>
</evidence>
<dbReference type="KEGG" id="hte:Hydth_0042"/>
<dbReference type="SUPFAM" id="SSF109604">
    <property type="entry name" value="HD-domain/PDEase-like"/>
    <property type="match status" value="1"/>
</dbReference>
<keyword evidence="5" id="KW-1133">Transmembrane helix</keyword>
<dbReference type="KEGG" id="hth:HTH_0041"/>
<keyword evidence="10" id="KW-1185">Reference proteome</keyword>
<dbReference type="GO" id="GO:0005886">
    <property type="term" value="C:plasma membrane"/>
    <property type="evidence" value="ECO:0007669"/>
    <property type="project" value="UniProtKB-SubCell"/>
</dbReference>
<keyword evidence="1 5" id="KW-0540">Nuclease</keyword>
<dbReference type="SUPFAM" id="SSF54791">
    <property type="entry name" value="Eukaryotic type KH-domain (KH-domain type I)"/>
    <property type="match status" value="1"/>
</dbReference>
<dbReference type="InterPro" id="IPR004087">
    <property type="entry name" value="KH_dom"/>
</dbReference>
<dbReference type="InterPro" id="IPR004088">
    <property type="entry name" value="KH_dom_type_1"/>
</dbReference>
<dbReference type="EC" id="3.1.-.-" evidence="5 6"/>
<evidence type="ECO:0000313" key="10">
    <source>
        <dbReference type="Proteomes" id="UP000002574"/>
    </source>
</evidence>
<dbReference type="Pfam" id="PF01966">
    <property type="entry name" value="HD"/>
    <property type="match status" value="1"/>
</dbReference>
<organism evidence="9 10">
    <name type="scientific">Hydrogenobacter thermophilus (strain DSM 6534 / IAM 12695 / TK-6)</name>
    <dbReference type="NCBI Taxonomy" id="608538"/>
    <lineage>
        <taxon>Bacteria</taxon>
        <taxon>Pseudomonadati</taxon>
        <taxon>Aquificota</taxon>
        <taxon>Aquificia</taxon>
        <taxon>Aquificales</taxon>
        <taxon>Aquificaceae</taxon>
        <taxon>Hydrogenobacter</taxon>
    </lineage>
</organism>
<sequence>MSIEVLLMVLLVASVFSGLVGFFLSKLLRKEESQRVPQVDLEKVELEAKHILQRAQAQAEKIRQDAKEETERLIGITKEEAERYRKLAKEEAESLLLRAKEEAHRIKEEAEKRRRETEDFIAEKRAELQKLEQSLIQKEHQLERRLEVLERREEELYRREKDTRETERQLERLQRELEERLNGILQKEKEVESLRQKEILELQRIASMSMEEARAEVLKRAEEEARIDAIRVMKRIEEEAKEKAEFEAKRIITTAIQRLSPEIAINYTTTTVELPSNEFKGRIIGREGRNIRTFELLTGVDLIIDDTPDVVTISSFDPLRREIAKEALQILIDDGRIHPARIEEVVNQVKKEMDEKIRKMGEETCTELGLYDINPGLYYYIGKLYFRTSYSQNVLLHSKEVAYIAGLMAGELGLDAKMARRAGLLHDIGKSISHELGGSHTDIGIELCKKYGEPDPVLNAIKAHHNEEPVRYPEVALVCAADALSAARPGARRESLETYLKRLEKLENIVKSFKGVANAYAVQAGREVRIIVNPEELSDEEAYVLSKEVARKIEEEMEYPGQIKVVVIRETRHVEYAK</sequence>
<feature type="domain" description="HD" evidence="8">
    <location>
        <begin position="394"/>
        <end position="487"/>
    </location>
</feature>
<feature type="transmembrane region" description="Helical" evidence="5">
    <location>
        <begin position="6"/>
        <end position="25"/>
    </location>
</feature>
<comment type="similarity">
    <text evidence="5">Belongs to the RNase Y family.</text>
</comment>
<dbReference type="Gene3D" id="3.30.1370.10">
    <property type="entry name" value="K Homology domain, type 1"/>
    <property type="match status" value="1"/>
</dbReference>
<dbReference type="InterPro" id="IPR022711">
    <property type="entry name" value="RNase_Y_N"/>
</dbReference>
<dbReference type="CDD" id="cd22431">
    <property type="entry name" value="KH-I_RNaseY"/>
    <property type="match status" value="1"/>
</dbReference>
<dbReference type="Gene3D" id="1.10.3210.10">
    <property type="entry name" value="Hypothetical protein af1432"/>
    <property type="match status" value="1"/>
</dbReference>